<organism evidence="1">
    <name type="scientific">Dichomitus squalens</name>
    <dbReference type="NCBI Taxonomy" id="114155"/>
    <lineage>
        <taxon>Eukaryota</taxon>
        <taxon>Fungi</taxon>
        <taxon>Dikarya</taxon>
        <taxon>Basidiomycota</taxon>
        <taxon>Agaricomycotina</taxon>
        <taxon>Agaricomycetes</taxon>
        <taxon>Polyporales</taxon>
        <taxon>Polyporaceae</taxon>
        <taxon>Dichomitus</taxon>
    </lineage>
</organism>
<reference evidence="1" key="1">
    <citation type="submission" date="2019-01" db="EMBL/GenBank/DDBJ databases">
        <title>Draft genome sequences of three monokaryotic isolates of the white-rot basidiomycete fungus Dichomitus squalens.</title>
        <authorList>
            <consortium name="DOE Joint Genome Institute"/>
            <person name="Lopez S.C."/>
            <person name="Andreopoulos B."/>
            <person name="Pangilinan J."/>
            <person name="Lipzen A."/>
            <person name="Riley R."/>
            <person name="Ahrendt S."/>
            <person name="Ng V."/>
            <person name="Barry K."/>
            <person name="Daum C."/>
            <person name="Grigoriev I.V."/>
            <person name="Hilden K.S."/>
            <person name="Makela M.R."/>
            <person name="de Vries R.P."/>
        </authorList>
    </citation>
    <scope>NUCLEOTIDE SEQUENCE [LARGE SCALE GENOMIC DNA]</scope>
    <source>
        <strain evidence="1">OM18370.1</strain>
    </source>
</reference>
<proteinExistence type="predicted"/>
<protein>
    <submittedName>
        <fullName evidence="1">Uncharacterized protein</fullName>
    </submittedName>
</protein>
<sequence length="110" mass="12434">MPTYVIMENEMNALTLARVLLCVSDLQRRAEVLSKGNMRSRLAKKPWIEDSCTRPVRHSHDFGTYSDIGNGSALITVEILKVMFALHYPKRLSTTRVPFLVQDGPRGMQG</sequence>
<dbReference type="AlphaFoldDB" id="A0A4Q9MSQ4"/>
<accession>A0A4Q9MSQ4</accession>
<dbReference type="Proteomes" id="UP000292957">
    <property type="component" value="Unassembled WGS sequence"/>
</dbReference>
<name>A0A4Q9MSQ4_9APHY</name>
<dbReference type="EMBL" id="ML143408">
    <property type="protein sequence ID" value="TBU30148.1"/>
    <property type="molecule type" value="Genomic_DNA"/>
</dbReference>
<evidence type="ECO:0000313" key="1">
    <source>
        <dbReference type="EMBL" id="TBU30148.1"/>
    </source>
</evidence>
<gene>
    <name evidence="1" type="ORF">BD311DRAFT_777106</name>
</gene>